<feature type="domain" description="YhcG N-terminal" evidence="2">
    <location>
        <begin position="13"/>
        <end position="148"/>
    </location>
</feature>
<organism evidence="3 4">
    <name type="scientific">Dyadobacter fermentans</name>
    <dbReference type="NCBI Taxonomy" id="94254"/>
    <lineage>
        <taxon>Bacteria</taxon>
        <taxon>Pseudomonadati</taxon>
        <taxon>Bacteroidota</taxon>
        <taxon>Cytophagia</taxon>
        <taxon>Cytophagales</taxon>
        <taxon>Spirosomataceae</taxon>
        <taxon>Dyadobacter</taxon>
    </lineage>
</organism>
<dbReference type="Proteomes" id="UP001264980">
    <property type="component" value="Unassembled WGS sequence"/>
</dbReference>
<gene>
    <name evidence="3" type="ORF">J2W84_005317</name>
</gene>
<dbReference type="Pfam" id="PF17761">
    <property type="entry name" value="DUF1016_N"/>
    <property type="match status" value="1"/>
</dbReference>
<evidence type="ECO:0000313" key="4">
    <source>
        <dbReference type="Proteomes" id="UP001264980"/>
    </source>
</evidence>
<dbReference type="InterPro" id="IPR011856">
    <property type="entry name" value="tRNA_endonuc-like_dom_sf"/>
</dbReference>
<feature type="domain" description="YhcG PDDEXK nuclease" evidence="1">
    <location>
        <begin position="171"/>
        <end position="322"/>
    </location>
</feature>
<dbReference type="InterPro" id="IPR053148">
    <property type="entry name" value="PD-DEXK-like_domain"/>
</dbReference>
<reference evidence="3 4" key="1">
    <citation type="submission" date="2023-07" db="EMBL/GenBank/DDBJ databases">
        <title>Sorghum-associated microbial communities from plants grown in Nebraska, USA.</title>
        <authorList>
            <person name="Schachtman D."/>
        </authorList>
    </citation>
    <scope>NUCLEOTIDE SEQUENCE [LARGE SCALE GENOMIC DNA]</scope>
    <source>
        <strain evidence="3 4">BE57</strain>
    </source>
</reference>
<evidence type="ECO:0000313" key="3">
    <source>
        <dbReference type="EMBL" id="MDR6808255.1"/>
    </source>
</evidence>
<comment type="caution">
    <text evidence="3">The sequence shown here is derived from an EMBL/GenBank/DDBJ whole genome shotgun (WGS) entry which is preliminary data.</text>
</comment>
<dbReference type="PANTHER" id="PTHR30547">
    <property type="entry name" value="UNCHARACTERIZED PROTEIN YHCG-RELATED"/>
    <property type="match status" value="1"/>
</dbReference>
<evidence type="ECO:0000259" key="1">
    <source>
        <dbReference type="Pfam" id="PF06250"/>
    </source>
</evidence>
<dbReference type="InterPro" id="IPR009362">
    <property type="entry name" value="YhcG_C"/>
</dbReference>
<protein>
    <submittedName>
        <fullName evidence="3">Nuclease of restriction endonuclease-like (RecB) superfamily</fullName>
    </submittedName>
</protein>
<sequence>MNPEISERQFIAEIKEKVRSAQYEALKTVNVKLIQLYWEIGKSIAEKQSESWGKSIVASLSKELQAEFPKSSGFSTTNIWYMVQFYTDYQSDINLQPLVGEISWSKHLVILSKCKLSQERQFYILSTSKYSWSKNTLIHQIENKAFERYLLNQTNFNYALPEPTSKQALLAVKDNYTFDFLDLAELHSESELEQQLVKNIRKFLLEMGNNYTFVGNQYRIEVGERDYWVDLLLYHRKLQCLIAIDLKIGEFEPEHKGKMEFYLSVLNDKVRLPHENESIGIIICKNKDRTVVEYSLKNTALPIGVATYNTTNQLPKQYRKLLPSEEEITAKLRDFY</sequence>
<dbReference type="PANTHER" id="PTHR30547:SF0">
    <property type="entry name" value="BLR8175 PROTEIN"/>
    <property type="match status" value="1"/>
</dbReference>
<name>A0ABU1R6P7_9BACT</name>
<keyword evidence="4" id="KW-1185">Reference proteome</keyword>
<evidence type="ECO:0000259" key="2">
    <source>
        <dbReference type="Pfam" id="PF17761"/>
    </source>
</evidence>
<accession>A0ABU1R6P7</accession>
<dbReference type="RefSeq" id="WP_309989722.1">
    <property type="nucleotide sequence ID" value="NZ_JAVDTI010000006.1"/>
</dbReference>
<dbReference type="Pfam" id="PF06250">
    <property type="entry name" value="YhcG_C"/>
    <property type="match status" value="1"/>
</dbReference>
<dbReference type="InterPro" id="IPR041527">
    <property type="entry name" value="YhcG_N"/>
</dbReference>
<dbReference type="EMBL" id="JAVDTI010000006">
    <property type="protein sequence ID" value="MDR6808255.1"/>
    <property type="molecule type" value="Genomic_DNA"/>
</dbReference>
<proteinExistence type="predicted"/>
<dbReference type="Gene3D" id="3.40.1350.10">
    <property type="match status" value="1"/>
</dbReference>